<keyword evidence="16" id="KW-0206">Cytoskeleton</keyword>
<evidence type="ECO:0000256" key="4">
    <source>
        <dbReference type="ARBA" id="ARBA00012513"/>
    </source>
</evidence>
<evidence type="ECO:0000256" key="18">
    <source>
        <dbReference type="SAM" id="Coils"/>
    </source>
</evidence>
<evidence type="ECO:0000313" key="23">
    <source>
        <dbReference type="Proteomes" id="UP000001593"/>
    </source>
</evidence>
<evidence type="ECO:0000256" key="11">
    <source>
        <dbReference type="ARBA" id="ARBA00022777"/>
    </source>
</evidence>
<proteinExistence type="inferred from homology"/>
<evidence type="ECO:0000259" key="20">
    <source>
        <dbReference type="PROSITE" id="PS50081"/>
    </source>
</evidence>
<dbReference type="PROSITE" id="PS50003">
    <property type="entry name" value="PH_DOMAIN"/>
    <property type="match status" value="1"/>
</dbReference>
<evidence type="ECO:0000256" key="15">
    <source>
        <dbReference type="ARBA" id="ARBA00023054"/>
    </source>
</evidence>
<keyword evidence="13" id="KW-0067">ATP-binding</keyword>
<dbReference type="SUPFAM" id="SSF50729">
    <property type="entry name" value="PH domain-like"/>
    <property type="match status" value="1"/>
</dbReference>
<comment type="subcellular location">
    <subcellularLocation>
        <location evidence="2">Cytoplasm</location>
        <location evidence="2">Cytoskeleton</location>
    </subcellularLocation>
</comment>
<dbReference type="HOGENOM" id="CLU_046363_0_0_1"/>
<evidence type="ECO:0000256" key="13">
    <source>
        <dbReference type="ARBA" id="ARBA00022840"/>
    </source>
</evidence>
<dbReference type="PhylomeDB" id="A7SW93"/>
<dbReference type="InParanoid" id="A7SW93"/>
<evidence type="ECO:0000256" key="14">
    <source>
        <dbReference type="ARBA" id="ARBA00022842"/>
    </source>
</evidence>
<dbReference type="InterPro" id="IPR057529">
    <property type="entry name" value="MRCK/ROCK_PH"/>
</dbReference>
<keyword evidence="5" id="KW-0963">Cytoplasm</keyword>
<dbReference type="PANTHER" id="PTHR22988:SF73">
    <property type="entry name" value="RHO-ASSOCIATED PROTEIN KINASE"/>
    <property type="match status" value="1"/>
</dbReference>
<dbReference type="STRING" id="45351.A7SW93"/>
<dbReference type="InterPro" id="IPR002219">
    <property type="entry name" value="PKC_DAG/PE"/>
</dbReference>
<dbReference type="GO" id="GO:0007266">
    <property type="term" value="P:Rho protein signal transduction"/>
    <property type="evidence" value="ECO:0007669"/>
    <property type="project" value="UniProtKB-UniRule"/>
</dbReference>
<dbReference type="GO" id="GO:0005856">
    <property type="term" value="C:cytoskeleton"/>
    <property type="evidence" value="ECO:0007669"/>
    <property type="project" value="UniProtKB-SubCell"/>
</dbReference>
<evidence type="ECO:0000256" key="1">
    <source>
        <dbReference type="ARBA" id="ARBA00001946"/>
    </source>
</evidence>
<organism evidence="22 23">
    <name type="scientific">Nematostella vectensis</name>
    <name type="common">Starlet sea anemone</name>
    <dbReference type="NCBI Taxonomy" id="45351"/>
    <lineage>
        <taxon>Eukaryota</taxon>
        <taxon>Metazoa</taxon>
        <taxon>Cnidaria</taxon>
        <taxon>Anthozoa</taxon>
        <taxon>Hexacorallia</taxon>
        <taxon>Actiniaria</taxon>
        <taxon>Edwardsiidae</taxon>
        <taxon>Nematostella</taxon>
    </lineage>
</organism>
<dbReference type="PANTHER" id="PTHR22988">
    <property type="entry name" value="MYOTONIC DYSTROPHY S/T KINASE-RELATED"/>
    <property type="match status" value="1"/>
</dbReference>
<evidence type="ECO:0000256" key="10">
    <source>
        <dbReference type="ARBA" id="ARBA00022741"/>
    </source>
</evidence>
<accession>A7SW93</accession>
<evidence type="ECO:0000256" key="8">
    <source>
        <dbReference type="ARBA" id="ARBA00022679"/>
    </source>
</evidence>
<dbReference type="GO" id="GO:0031267">
    <property type="term" value="F:small GTPase binding"/>
    <property type="evidence" value="ECO:0007669"/>
    <property type="project" value="InterPro"/>
</dbReference>
<protein>
    <recommendedName>
        <fullName evidence="4">non-specific serine/threonine protein kinase</fullName>
        <ecNumber evidence="4">2.7.11.1</ecNumber>
    </recommendedName>
</protein>
<feature type="non-terminal residue" evidence="22">
    <location>
        <position position="340"/>
    </location>
</feature>
<evidence type="ECO:0000259" key="21">
    <source>
        <dbReference type="PROSITE" id="PS51859"/>
    </source>
</evidence>
<evidence type="ECO:0000256" key="5">
    <source>
        <dbReference type="ARBA" id="ARBA00022490"/>
    </source>
</evidence>
<dbReference type="eggNOG" id="KOG0612">
    <property type="taxonomic scope" value="Eukaryota"/>
</dbReference>
<dbReference type="InterPro" id="IPR001849">
    <property type="entry name" value="PH_domain"/>
</dbReference>
<dbReference type="InterPro" id="IPR011993">
    <property type="entry name" value="PH-like_dom_sf"/>
</dbReference>
<keyword evidence="12" id="KW-0862">Zinc</keyword>
<dbReference type="EC" id="2.7.11.1" evidence="4"/>
<evidence type="ECO:0000256" key="7">
    <source>
        <dbReference type="ARBA" id="ARBA00022553"/>
    </source>
</evidence>
<evidence type="ECO:0000259" key="19">
    <source>
        <dbReference type="PROSITE" id="PS50003"/>
    </source>
</evidence>
<dbReference type="GO" id="GO:0046872">
    <property type="term" value="F:metal ion binding"/>
    <property type="evidence" value="ECO:0007669"/>
    <property type="project" value="UniProtKB-KW"/>
</dbReference>
<dbReference type="FunFam" id="2.30.29.30:FF:000308">
    <property type="entry name" value="Rho-associated protein kinase 1"/>
    <property type="match status" value="1"/>
</dbReference>
<keyword evidence="10" id="KW-0547">Nucleotide-binding</keyword>
<keyword evidence="23" id="KW-1185">Reference proteome</keyword>
<dbReference type="OMA" id="EHIDNGE"/>
<keyword evidence="11" id="KW-0418">Kinase</keyword>
<dbReference type="SMART" id="SM00109">
    <property type="entry name" value="C1"/>
    <property type="match status" value="1"/>
</dbReference>
<dbReference type="GO" id="GO:0005524">
    <property type="term" value="F:ATP binding"/>
    <property type="evidence" value="ECO:0007669"/>
    <property type="project" value="UniProtKB-KW"/>
</dbReference>
<dbReference type="InterPro" id="IPR015008">
    <property type="entry name" value="ROCK_Rho-bd_dom"/>
</dbReference>
<dbReference type="InterPro" id="IPR050839">
    <property type="entry name" value="Rho-assoc_Ser/Thr_Kinase"/>
</dbReference>
<dbReference type="InterPro" id="IPR046349">
    <property type="entry name" value="C1-like_sf"/>
</dbReference>
<name>A7SW93_NEMVE</name>
<keyword evidence="6" id="KW-0723">Serine/threonine-protein kinase</keyword>
<feature type="non-terminal residue" evidence="22">
    <location>
        <position position="1"/>
    </location>
</feature>
<dbReference type="Proteomes" id="UP000001593">
    <property type="component" value="Unassembled WGS sequence"/>
</dbReference>
<dbReference type="EMBL" id="DS469855">
    <property type="protein sequence ID" value="EDO32012.1"/>
    <property type="molecule type" value="Genomic_DNA"/>
</dbReference>
<dbReference type="AlphaFoldDB" id="A7SW93"/>
<feature type="coiled-coil region" evidence="18">
    <location>
        <begin position="37"/>
        <end position="75"/>
    </location>
</feature>
<evidence type="ECO:0000256" key="2">
    <source>
        <dbReference type="ARBA" id="ARBA00004245"/>
    </source>
</evidence>
<evidence type="ECO:0000256" key="6">
    <source>
        <dbReference type="ARBA" id="ARBA00022527"/>
    </source>
</evidence>
<feature type="domain" description="PH" evidence="19">
    <location>
        <begin position="133"/>
        <end position="336"/>
    </location>
</feature>
<evidence type="ECO:0000256" key="16">
    <source>
        <dbReference type="ARBA" id="ARBA00023212"/>
    </source>
</evidence>
<feature type="domain" description="RhoBD" evidence="21">
    <location>
        <begin position="1"/>
        <end position="29"/>
    </location>
</feature>
<evidence type="ECO:0000256" key="3">
    <source>
        <dbReference type="ARBA" id="ARBA00009903"/>
    </source>
</evidence>
<dbReference type="CDD" id="cd20813">
    <property type="entry name" value="C1_ROCK"/>
    <property type="match status" value="1"/>
</dbReference>
<dbReference type="GO" id="GO:0004674">
    <property type="term" value="F:protein serine/threonine kinase activity"/>
    <property type="evidence" value="ECO:0007669"/>
    <property type="project" value="UniProtKB-KW"/>
</dbReference>
<gene>
    <name evidence="22" type="ORF">NEMVEDRAFT_v1g135014</name>
</gene>
<keyword evidence="8" id="KW-0808">Transferase</keyword>
<dbReference type="Pfam" id="PF08912">
    <property type="entry name" value="Rho_Binding"/>
    <property type="match status" value="1"/>
</dbReference>
<evidence type="ECO:0000313" key="22">
    <source>
        <dbReference type="EMBL" id="EDO32012.1"/>
    </source>
</evidence>
<dbReference type="PROSITE" id="PS50081">
    <property type="entry name" value="ZF_DAG_PE_2"/>
    <property type="match status" value="1"/>
</dbReference>
<keyword evidence="7" id="KW-0597">Phosphoprotein</keyword>
<evidence type="ECO:0000256" key="17">
    <source>
        <dbReference type="PROSITE-ProRule" id="PRU01206"/>
    </source>
</evidence>
<sequence length="340" mass="39560">ALKKSLHIERTLKIQAVNKLAEIMNRKDWSKDNSKRNKVSSADLRKKEKECKKLHQELAAEREKYGQQVTKHQAQLGEAQMQLTNQLKNRPEDPTLTVSGQRHVSYVYIMQCSNLRTPIYLIVFPLYSSSTVSMPKEGWVSLPNKQNIKKYGWKKQYLVVSSRKLFFYNSDQDHKSSTTPSMILDISKLFHVRSVTQGDVIRADAKDIPRIFQILYANEGESINPVEKEKEEQQSAEDRIAAINYMRHQFIPMHYHMPTNCDSCQKPLWHMFKPPPAVECRRCHMKCHKDHIDREEACIQKCNVNADLISAKDLLVLAPSPEDQKQWVLYLSKKIVKKEP</sequence>
<dbReference type="SMART" id="SM00233">
    <property type="entry name" value="PH"/>
    <property type="match status" value="1"/>
</dbReference>
<dbReference type="Gene3D" id="3.30.60.20">
    <property type="match status" value="1"/>
</dbReference>
<comment type="similarity">
    <text evidence="3">Belongs to the protein kinase superfamily. AGC Ser/Thr protein kinase family.</text>
</comment>
<evidence type="ECO:0000256" key="12">
    <source>
        <dbReference type="ARBA" id="ARBA00022833"/>
    </source>
</evidence>
<dbReference type="SUPFAM" id="SSF57889">
    <property type="entry name" value="Cysteine-rich domain"/>
    <property type="match status" value="1"/>
</dbReference>
<dbReference type="PROSITE" id="PS51859">
    <property type="entry name" value="RHO_BD"/>
    <property type="match status" value="1"/>
</dbReference>
<reference evidence="22 23" key="1">
    <citation type="journal article" date="2007" name="Science">
        <title>Sea anemone genome reveals ancestral eumetazoan gene repertoire and genomic organization.</title>
        <authorList>
            <person name="Putnam N.H."/>
            <person name="Srivastava M."/>
            <person name="Hellsten U."/>
            <person name="Dirks B."/>
            <person name="Chapman J."/>
            <person name="Salamov A."/>
            <person name="Terry A."/>
            <person name="Shapiro H."/>
            <person name="Lindquist E."/>
            <person name="Kapitonov V.V."/>
            <person name="Jurka J."/>
            <person name="Genikhovich G."/>
            <person name="Grigoriev I.V."/>
            <person name="Lucas S.M."/>
            <person name="Steele R.E."/>
            <person name="Finnerty J.R."/>
            <person name="Technau U."/>
            <person name="Martindale M.Q."/>
            <person name="Rokhsar D.S."/>
        </authorList>
    </citation>
    <scope>NUCLEOTIDE SEQUENCE [LARGE SCALE GENOMIC DNA]</scope>
    <source>
        <strain evidence="23">CH2 X CH6</strain>
    </source>
</reference>
<dbReference type="SUPFAM" id="SSF103652">
    <property type="entry name" value="G protein-binding domain"/>
    <property type="match status" value="1"/>
</dbReference>
<feature type="domain" description="Phorbol-ester/DAG-type" evidence="20">
    <location>
        <begin position="247"/>
        <end position="298"/>
    </location>
</feature>
<keyword evidence="14" id="KW-0460">Magnesium</keyword>
<dbReference type="Pfam" id="PF25346">
    <property type="entry name" value="PH_MRCK"/>
    <property type="match status" value="1"/>
</dbReference>
<dbReference type="Gene3D" id="1.20.5.730">
    <property type="entry name" value="Single helix bin"/>
    <property type="match status" value="1"/>
</dbReference>
<evidence type="ECO:0000256" key="9">
    <source>
        <dbReference type="ARBA" id="ARBA00022723"/>
    </source>
</evidence>
<dbReference type="CDD" id="cd01242">
    <property type="entry name" value="PH_ROCK"/>
    <property type="match status" value="1"/>
</dbReference>
<comment type="cofactor">
    <cofactor evidence="1">
        <name>Mg(2+)</name>
        <dbReference type="ChEBI" id="CHEBI:18420"/>
    </cofactor>
</comment>
<dbReference type="Gene3D" id="2.30.29.30">
    <property type="entry name" value="Pleckstrin-homology domain (PH domain)/Phosphotyrosine-binding domain (PTB)"/>
    <property type="match status" value="1"/>
</dbReference>
<keyword evidence="15 17" id="KW-0175">Coiled coil</keyword>
<keyword evidence="9" id="KW-0479">Metal-binding</keyword>